<sequence>MTHAAKLNEYQLNLLKRINNIALALMPEFEDKAEAMNAVSLDDKTLIQRLYTTMLEQNTRVPDSELRKARRRRENLEKFYEQLQALGGTLKVNDVANILGISRQGVNARVKKNRLLAFKQNGDFIYPRFQFTEAGLLPGFEEVMSAYDPALHPMLMLNHLKTPIDVHDEGVYRTPIEILQNGANEKEMAVLVRNAHLFGQQMAG</sequence>
<organism evidence="1 2">
    <name type="scientific">Nissabacter archeti</name>
    <dbReference type="NCBI Taxonomy" id="1917880"/>
    <lineage>
        <taxon>Bacteria</taxon>
        <taxon>Pseudomonadati</taxon>
        <taxon>Pseudomonadota</taxon>
        <taxon>Gammaproteobacteria</taxon>
        <taxon>Enterobacterales</taxon>
        <taxon>Yersiniaceae</taxon>
        <taxon>Nissabacter</taxon>
    </lineage>
</organism>
<name>A0ABS5JHK2_9GAMM</name>
<dbReference type="RefSeq" id="WP_101829180.1">
    <property type="nucleotide sequence ID" value="NZ_JAERKB010000007.1"/>
</dbReference>
<reference evidence="2" key="1">
    <citation type="submission" date="2023-07" db="EMBL/GenBank/DDBJ databases">
        <title>Genome-inferred correspondence between phylogeny and metabolic traits in the wild Drosophila gut microbiome.</title>
        <authorList>
            <person name="Bueno E."/>
            <person name="Blow F."/>
            <person name="Douglas A.E."/>
        </authorList>
    </citation>
    <scope>NUCLEOTIDE SEQUENCE [LARGE SCALE GENOMIC DNA]</scope>
    <source>
        <strain evidence="2">JGM97</strain>
    </source>
</reference>
<comment type="caution">
    <text evidence="1">The sequence shown here is derived from an EMBL/GenBank/DDBJ whole genome shotgun (WGS) entry which is preliminary data.</text>
</comment>
<evidence type="ECO:0000313" key="1">
    <source>
        <dbReference type="EMBL" id="MBS0969372.1"/>
    </source>
</evidence>
<evidence type="ECO:0000313" key="2">
    <source>
        <dbReference type="Proteomes" id="UP000680634"/>
    </source>
</evidence>
<dbReference type="Proteomes" id="UP000680634">
    <property type="component" value="Unassembled WGS sequence"/>
</dbReference>
<keyword evidence="2" id="KW-1185">Reference proteome</keyword>
<proteinExistence type="predicted"/>
<accession>A0ABS5JHK2</accession>
<gene>
    <name evidence="1" type="ORF">JK232_10750</name>
</gene>
<protein>
    <submittedName>
        <fullName evidence="1">Helix-turn-helix domain-containing protein</fullName>
    </submittedName>
</protein>
<dbReference type="EMBL" id="JAERKB010000007">
    <property type="protein sequence ID" value="MBS0969372.1"/>
    <property type="molecule type" value="Genomic_DNA"/>
</dbReference>